<dbReference type="PANTHER" id="PTHR48106:SF8">
    <property type="entry name" value="OS02G0805600 PROTEIN"/>
    <property type="match status" value="1"/>
</dbReference>
<keyword evidence="1" id="KW-0521">NADP</keyword>
<dbReference type="InterPro" id="IPR020843">
    <property type="entry name" value="ER"/>
</dbReference>
<dbReference type="EMBL" id="RBIL01000001">
    <property type="protein sequence ID" value="RKQ92246.1"/>
    <property type="molecule type" value="Genomic_DNA"/>
</dbReference>
<dbReference type="InterPro" id="IPR013154">
    <property type="entry name" value="ADH-like_N"/>
</dbReference>
<dbReference type="PANTHER" id="PTHR48106">
    <property type="entry name" value="QUINONE OXIDOREDUCTASE PIG3-RELATED"/>
    <property type="match status" value="1"/>
</dbReference>
<accession>A0A660LD97</accession>
<feature type="domain" description="Enoyl reductase (ER)" evidence="3">
    <location>
        <begin position="9"/>
        <end position="310"/>
    </location>
</feature>
<evidence type="ECO:0000313" key="5">
    <source>
        <dbReference type="Proteomes" id="UP000278962"/>
    </source>
</evidence>
<organism evidence="4 5">
    <name type="scientific">Solirubrobacter pauli</name>
    <dbReference type="NCBI Taxonomy" id="166793"/>
    <lineage>
        <taxon>Bacteria</taxon>
        <taxon>Bacillati</taxon>
        <taxon>Actinomycetota</taxon>
        <taxon>Thermoleophilia</taxon>
        <taxon>Solirubrobacterales</taxon>
        <taxon>Solirubrobacteraceae</taxon>
        <taxon>Solirubrobacter</taxon>
    </lineage>
</organism>
<evidence type="ECO:0000256" key="1">
    <source>
        <dbReference type="ARBA" id="ARBA00022857"/>
    </source>
</evidence>
<dbReference type="OrthoDB" id="9780520at2"/>
<sequence>MRAATIVDGRVEVADRPDPEPQDGQLLVRVRAAGLNGADILQVAGHYPPPPGVPADIPGLELAGEVVACGRRAGRFEPGDRVMAVVAGAGQAELAVVHERTAMPVPDELDWTAAGGVPEVFTTAHDALFTQAGLTVGERLLVHGAAGGVGMAAVQLGVMAGARVTATVRDEHAREQVKALGVNAIDPAAFVDEGEYDVILELVGAINLDGNLDALATGGRICVIGVGAGAKTEINLMKLMQKRGRIHGSTLRTRPIEEKAIAARLVEKMVLPGFASGDLSVPVTASFPLEEAPAAYERFSAGKKLGKVVLDI</sequence>
<dbReference type="SMART" id="SM00829">
    <property type="entry name" value="PKS_ER"/>
    <property type="match status" value="1"/>
</dbReference>
<proteinExistence type="predicted"/>
<dbReference type="InterPro" id="IPR013149">
    <property type="entry name" value="ADH-like_C"/>
</dbReference>
<evidence type="ECO:0000313" key="4">
    <source>
        <dbReference type="EMBL" id="RKQ92246.1"/>
    </source>
</evidence>
<evidence type="ECO:0000256" key="2">
    <source>
        <dbReference type="ARBA" id="ARBA00023002"/>
    </source>
</evidence>
<dbReference type="GO" id="GO:0070402">
    <property type="term" value="F:NADPH binding"/>
    <property type="evidence" value="ECO:0007669"/>
    <property type="project" value="TreeGrafter"/>
</dbReference>
<dbReference type="AlphaFoldDB" id="A0A660LD97"/>
<dbReference type="InterPro" id="IPR036291">
    <property type="entry name" value="NAD(P)-bd_dom_sf"/>
</dbReference>
<keyword evidence="5" id="KW-1185">Reference proteome</keyword>
<dbReference type="Gene3D" id="3.40.50.720">
    <property type="entry name" value="NAD(P)-binding Rossmann-like Domain"/>
    <property type="match status" value="1"/>
</dbReference>
<dbReference type="SUPFAM" id="SSF51735">
    <property type="entry name" value="NAD(P)-binding Rossmann-fold domains"/>
    <property type="match status" value="1"/>
</dbReference>
<evidence type="ECO:0000259" key="3">
    <source>
        <dbReference type="SMART" id="SM00829"/>
    </source>
</evidence>
<dbReference type="SUPFAM" id="SSF50129">
    <property type="entry name" value="GroES-like"/>
    <property type="match status" value="1"/>
</dbReference>
<dbReference type="Pfam" id="PF00107">
    <property type="entry name" value="ADH_zinc_N"/>
    <property type="match status" value="1"/>
</dbReference>
<reference evidence="4 5" key="1">
    <citation type="submission" date="2018-10" db="EMBL/GenBank/DDBJ databases">
        <title>Genomic Encyclopedia of Archaeal and Bacterial Type Strains, Phase II (KMG-II): from individual species to whole genera.</title>
        <authorList>
            <person name="Goeker M."/>
        </authorList>
    </citation>
    <scope>NUCLEOTIDE SEQUENCE [LARGE SCALE GENOMIC DNA]</scope>
    <source>
        <strain evidence="4 5">DSM 14954</strain>
    </source>
</reference>
<dbReference type="InterPro" id="IPR014189">
    <property type="entry name" value="Quinone_OxRdtase_PIG3"/>
</dbReference>
<dbReference type="InterPro" id="IPR011032">
    <property type="entry name" value="GroES-like_sf"/>
</dbReference>
<dbReference type="Pfam" id="PF08240">
    <property type="entry name" value="ADH_N"/>
    <property type="match status" value="1"/>
</dbReference>
<dbReference type="Proteomes" id="UP000278962">
    <property type="component" value="Unassembled WGS sequence"/>
</dbReference>
<dbReference type="NCBIfam" id="TIGR02824">
    <property type="entry name" value="quinone_pig3"/>
    <property type="match status" value="1"/>
</dbReference>
<gene>
    <name evidence="4" type="ORF">C8N24_2089</name>
</gene>
<keyword evidence="2" id="KW-0560">Oxidoreductase</keyword>
<dbReference type="Gene3D" id="3.90.180.10">
    <property type="entry name" value="Medium-chain alcohol dehydrogenases, catalytic domain"/>
    <property type="match status" value="1"/>
</dbReference>
<dbReference type="RefSeq" id="WP_121249953.1">
    <property type="nucleotide sequence ID" value="NZ_RBIL01000001.1"/>
</dbReference>
<dbReference type="GO" id="GO:0016651">
    <property type="term" value="F:oxidoreductase activity, acting on NAD(P)H"/>
    <property type="evidence" value="ECO:0007669"/>
    <property type="project" value="TreeGrafter"/>
</dbReference>
<name>A0A660LD97_9ACTN</name>
<protein>
    <submittedName>
        <fullName evidence="4">Putative PIG3 family NAD(P)H quinone oxidoreductase</fullName>
    </submittedName>
</protein>
<comment type="caution">
    <text evidence="4">The sequence shown here is derived from an EMBL/GenBank/DDBJ whole genome shotgun (WGS) entry which is preliminary data.</text>
</comment>